<keyword evidence="5" id="KW-1185">Reference proteome</keyword>
<keyword evidence="2" id="KW-0732">Signal</keyword>
<proteinExistence type="predicted"/>
<feature type="compositionally biased region" description="Basic and acidic residues" evidence="1">
    <location>
        <begin position="80"/>
        <end position="92"/>
    </location>
</feature>
<dbReference type="PANTHER" id="PTHR24094:SF15">
    <property type="entry name" value="AMP-DEPENDENT SYNTHETASE_LIGASE DOMAIN-CONTAINING PROTEIN-RELATED"/>
    <property type="match status" value="1"/>
</dbReference>
<evidence type="ECO:0000256" key="1">
    <source>
        <dbReference type="SAM" id="MobiDB-lite"/>
    </source>
</evidence>
<dbReference type="Pfam" id="PF07510">
    <property type="entry name" value="GmrSD_C"/>
    <property type="match status" value="1"/>
</dbReference>
<name>A0A2P8DLR2_9ACTN</name>
<feature type="domain" description="GmrSD restriction endonucleases C-terminal" evidence="3">
    <location>
        <begin position="131"/>
        <end position="196"/>
    </location>
</feature>
<feature type="region of interest" description="Disordered" evidence="1">
    <location>
        <begin position="37"/>
        <end position="93"/>
    </location>
</feature>
<dbReference type="PANTHER" id="PTHR24094">
    <property type="entry name" value="SECRETED PROTEIN"/>
    <property type="match status" value="1"/>
</dbReference>
<feature type="chain" id="PRO_5039477936" evidence="2">
    <location>
        <begin position="33"/>
        <end position="246"/>
    </location>
</feature>
<dbReference type="Proteomes" id="UP000240542">
    <property type="component" value="Unassembled WGS sequence"/>
</dbReference>
<evidence type="ECO:0000313" key="4">
    <source>
        <dbReference type="EMBL" id="PSK98170.1"/>
    </source>
</evidence>
<gene>
    <name evidence="4" type="ORF">CLV63_106218</name>
</gene>
<reference evidence="4 5" key="1">
    <citation type="submission" date="2018-03" db="EMBL/GenBank/DDBJ databases">
        <title>Genomic Encyclopedia of Archaeal and Bacterial Type Strains, Phase II (KMG-II): from individual species to whole genera.</title>
        <authorList>
            <person name="Goeker M."/>
        </authorList>
    </citation>
    <scope>NUCLEOTIDE SEQUENCE [LARGE SCALE GENOMIC DNA]</scope>
    <source>
        <strain evidence="4 5">DSM 45312</strain>
    </source>
</reference>
<evidence type="ECO:0000313" key="5">
    <source>
        <dbReference type="Proteomes" id="UP000240542"/>
    </source>
</evidence>
<dbReference type="InterPro" id="IPR011089">
    <property type="entry name" value="GmrSD_C"/>
</dbReference>
<sequence>MNRSPRKPTGRRVRNRGIAAAAVATAATAVAAAVLLSGGPETPPASGGPDPAPSAAGGDRVTAAEADAARAALRSVPSGRADRTEKYDRDEFGSGWVDTDDNGCSTRNDILTRDLVETDIGRDCAVRSGFLDDPYTGKRIAFDRSSPRTVQIDHVVPLSLAWQMGADDWDRDRRVTFANDPANLLASDGPANMSKGDSGPGEWMPFDGGRCRYAVVYIRVLDEYGLPVGKSDRDALTGMLAACPGA</sequence>
<dbReference type="RefSeq" id="WP_245928729.1">
    <property type="nucleotide sequence ID" value="NZ_PYGA01000006.1"/>
</dbReference>
<protein>
    <submittedName>
        <fullName evidence="4">Uncharacterized protein DUF1524</fullName>
    </submittedName>
</protein>
<evidence type="ECO:0000256" key="2">
    <source>
        <dbReference type="SAM" id="SignalP"/>
    </source>
</evidence>
<comment type="caution">
    <text evidence="4">The sequence shown here is derived from an EMBL/GenBank/DDBJ whole genome shotgun (WGS) entry which is preliminary data.</text>
</comment>
<feature type="compositionally biased region" description="Low complexity" evidence="1">
    <location>
        <begin position="44"/>
        <end position="72"/>
    </location>
</feature>
<accession>A0A2P8DLR2</accession>
<feature type="signal peptide" evidence="2">
    <location>
        <begin position="1"/>
        <end position="32"/>
    </location>
</feature>
<dbReference type="EMBL" id="PYGA01000006">
    <property type="protein sequence ID" value="PSK98170.1"/>
    <property type="molecule type" value="Genomic_DNA"/>
</dbReference>
<organism evidence="4 5">
    <name type="scientific">Murinocardiopsis flavida</name>
    <dbReference type="NCBI Taxonomy" id="645275"/>
    <lineage>
        <taxon>Bacteria</taxon>
        <taxon>Bacillati</taxon>
        <taxon>Actinomycetota</taxon>
        <taxon>Actinomycetes</taxon>
        <taxon>Streptosporangiales</taxon>
        <taxon>Nocardiopsidaceae</taxon>
        <taxon>Murinocardiopsis</taxon>
    </lineage>
</organism>
<evidence type="ECO:0000259" key="3">
    <source>
        <dbReference type="Pfam" id="PF07510"/>
    </source>
</evidence>
<dbReference type="AlphaFoldDB" id="A0A2P8DLR2"/>